<evidence type="ECO:0000313" key="3">
    <source>
        <dbReference type="Proteomes" id="UP001059380"/>
    </source>
</evidence>
<sequence length="142" mass="15672">MIRRPDWQSRLSAYIVDCAHRPFRYGELDCGLFVAGAIETMTGIDVAGELRGKYRFRREAFAAIRALCGQPTMAAIADHLAAQFGIEPIAPTFASRGDAVQLRSGQRASLGIVDLHSHHLLTPYSAGLLRLPMSHAVRAWRI</sequence>
<dbReference type="EMBL" id="CP093313">
    <property type="protein sequence ID" value="UWZ84663.1"/>
    <property type="molecule type" value="Genomic_DNA"/>
</dbReference>
<evidence type="ECO:0000259" key="1">
    <source>
        <dbReference type="Pfam" id="PF22262"/>
    </source>
</evidence>
<dbReference type="AlphaFoldDB" id="A0A9J7BPY8"/>
<feature type="domain" description="DUF6950" evidence="1">
    <location>
        <begin position="3"/>
        <end position="142"/>
    </location>
</feature>
<reference evidence="2" key="1">
    <citation type="submission" date="2021-04" db="EMBL/GenBank/DDBJ databases">
        <title>Phylogenetic analysis of Acidobacteriaceae.</title>
        <authorList>
            <person name="Qiu L."/>
            <person name="Zhang Q."/>
        </authorList>
    </citation>
    <scope>NUCLEOTIDE SEQUENCE</scope>
    <source>
        <strain evidence="2">DSM 25168</strain>
    </source>
</reference>
<dbReference type="RefSeq" id="WP_260794170.1">
    <property type="nucleotide sequence ID" value="NZ_CP093313.1"/>
</dbReference>
<name>A0A9J7BPY8_9BACT</name>
<accession>A0A9J7BPY8</accession>
<dbReference type="Pfam" id="PF22262">
    <property type="entry name" value="DUF6950"/>
    <property type="match status" value="1"/>
</dbReference>
<gene>
    <name evidence="2" type="ORF">MOP44_01710</name>
</gene>
<protein>
    <recommendedName>
        <fullName evidence="1">DUF6950 domain-containing protein</fullName>
    </recommendedName>
</protein>
<evidence type="ECO:0000313" key="2">
    <source>
        <dbReference type="EMBL" id="UWZ84663.1"/>
    </source>
</evidence>
<proteinExistence type="predicted"/>
<keyword evidence="3" id="KW-1185">Reference proteome</keyword>
<dbReference type="InterPro" id="IPR053802">
    <property type="entry name" value="DUF6950"/>
</dbReference>
<dbReference type="Proteomes" id="UP001059380">
    <property type="component" value="Chromosome"/>
</dbReference>
<dbReference type="KEGG" id="orp:MOP44_01710"/>
<organism evidence="2 3">
    <name type="scientific">Occallatibacter riparius</name>
    <dbReference type="NCBI Taxonomy" id="1002689"/>
    <lineage>
        <taxon>Bacteria</taxon>
        <taxon>Pseudomonadati</taxon>
        <taxon>Acidobacteriota</taxon>
        <taxon>Terriglobia</taxon>
        <taxon>Terriglobales</taxon>
        <taxon>Acidobacteriaceae</taxon>
        <taxon>Occallatibacter</taxon>
    </lineage>
</organism>